<protein>
    <submittedName>
        <fullName evidence="2">Class I SAM-dependent methyltransferase</fullName>
    </submittedName>
</protein>
<keyword evidence="3" id="KW-1185">Reference proteome</keyword>
<name>A0ABZ2M0Z0_9BACT</name>
<dbReference type="RefSeq" id="WP_394824654.1">
    <property type="nucleotide sequence ID" value="NZ_CP089984.1"/>
</dbReference>
<organism evidence="2 3">
    <name type="scientific">Pendulispora albinea</name>
    <dbReference type="NCBI Taxonomy" id="2741071"/>
    <lineage>
        <taxon>Bacteria</taxon>
        <taxon>Pseudomonadati</taxon>
        <taxon>Myxococcota</taxon>
        <taxon>Myxococcia</taxon>
        <taxon>Myxococcales</taxon>
        <taxon>Sorangiineae</taxon>
        <taxon>Pendulisporaceae</taxon>
        <taxon>Pendulispora</taxon>
    </lineage>
</organism>
<proteinExistence type="predicted"/>
<sequence>MVLPIVGTRSRDMPTLDTKAGAAVYSRAALSVYDFWVLGFSNRFVWRCSADRQLAFFREHAGQRHLDVGVGTGYYPAHAGWSSDRTITFLDLNRNSLEAAARRVQPVSAILREADVMQPLSFSAGVEFDSISLFFLLHCLPGRMADKARAIANLAPLVAKDGVLYGSTILGPSAEHNAFGRLLLKVYNDKGIFGNASDTRQELEDALRASFDDVVVRQEGVVALFTARKPRRMVRE</sequence>
<dbReference type="Pfam" id="PF08242">
    <property type="entry name" value="Methyltransf_12"/>
    <property type="match status" value="1"/>
</dbReference>
<evidence type="ECO:0000259" key="1">
    <source>
        <dbReference type="Pfam" id="PF08242"/>
    </source>
</evidence>
<dbReference type="CDD" id="cd02440">
    <property type="entry name" value="AdoMet_MTases"/>
    <property type="match status" value="1"/>
</dbReference>
<evidence type="ECO:0000313" key="2">
    <source>
        <dbReference type="EMBL" id="WXB15030.1"/>
    </source>
</evidence>
<dbReference type="InterPro" id="IPR016584">
    <property type="entry name" value="MeTrfase_VrtF"/>
</dbReference>
<dbReference type="InterPro" id="IPR029063">
    <property type="entry name" value="SAM-dependent_MTases_sf"/>
</dbReference>
<accession>A0ABZ2M0Z0</accession>
<dbReference type="Proteomes" id="UP001370348">
    <property type="component" value="Chromosome"/>
</dbReference>
<evidence type="ECO:0000313" key="3">
    <source>
        <dbReference type="Proteomes" id="UP001370348"/>
    </source>
</evidence>
<dbReference type="EMBL" id="CP089984">
    <property type="protein sequence ID" value="WXB15030.1"/>
    <property type="molecule type" value="Genomic_DNA"/>
</dbReference>
<dbReference type="SUPFAM" id="SSF53335">
    <property type="entry name" value="S-adenosyl-L-methionine-dependent methyltransferases"/>
    <property type="match status" value="1"/>
</dbReference>
<reference evidence="2 3" key="1">
    <citation type="submission" date="2021-12" db="EMBL/GenBank/DDBJ databases">
        <title>Discovery of the Pendulisporaceae a myxobacterial family with distinct sporulation behavior and unique specialized metabolism.</title>
        <authorList>
            <person name="Garcia R."/>
            <person name="Popoff A."/>
            <person name="Bader C.D."/>
            <person name="Loehr J."/>
            <person name="Walesch S."/>
            <person name="Walt C."/>
            <person name="Boldt J."/>
            <person name="Bunk B."/>
            <person name="Haeckl F.J.F.P.J."/>
            <person name="Gunesch A.P."/>
            <person name="Birkelbach J."/>
            <person name="Nuebel U."/>
            <person name="Pietschmann T."/>
            <person name="Bach T."/>
            <person name="Mueller R."/>
        </authorList>
    </citation>
    <scope>NUCLEOTIDE SEQUENCE [LARGE SCALE GENOMIC DNA]</scope>
    <source>
        <strain evidence="2 3">MSr11954</strain>
    </source>
</reference>
<dbReference type="GO" id="GO:0008168">
    <property type="term" value="F:methyltransferase activity"/>
    <property type="evidence" value="ECO:0007669"/>
    <property type="project" value="UniProtKB-KW"/>
</dbReference>
<keyword evidence="2" id="KW-0808">Transferase</keyword>
<dbReference type="InterPro" id="IPR013217">
    <property type="entry name" value="Methyltransf_12"/>
</dbReference>
<gene>
    <name evidence="2" type="ORF">LZC94_45330</name>
</gene>
<dbReference type="GO" id="GO:0032259">
    <property type="term" value="P:methylation"/>
    <property type="evidence" value="ECO:0007669"/>
    <property type="project" value="UniProtKB-KW"/>
</dbReference>
<dbReference type="PIRSF" id="PIRSF011491">
    <property type="entry name" value="Mtase_YbcY_prd"/>
    <property type="match status" value="1"/>
</dbReference>
<keyword evidence="2" id="KW-0489">Methyltransferase</keyword>
<dbReference type="Gene3D" id="3.40.50.150">
    <property type="entry name" value="Vaccinia Virus protein VP39"/>
    <property type="match status" value="1"/>
</dbReference>
<feature type="domain" description="Methyltransferase type 12" evidence="1">
    <location>
        <begin position="66"/>
        <end position="164"/>
    </location>
</feature>